<evidence type="ECO:0000313" key="2">
    <source>
        <dbReference type="EMBL" id="MQT17352.1"/>
    </source>
</evidence>
<dbReference type="PANTHER" id="PTHR37314">
    <property type="entry name" value="SLR0142 PROTEIN"/>
    <property type="match status" value="1"/>
</dbReference>
<feature type="transmembrane region" description="Helical" evidence="1">
    <location>
        <begin position="87"/>
        <end position="107"/>
    </location>
</feature>
<evidence type="ECO:0000313" key="3">
    <source>
        <dbReference type="Proteomes" id="UP000481327"/>
    </source>
</evidence>
<evidence type="ECO:0000256" key="1">
    <source>
        <dbReference type="SAM" id="Phobius"/>
    </source>
</evidence>
<reference evidence="2 3" key="1">
    <citation type="submission" date="2019-09" db="EMBL/GenBank/DDBJ databases">
        <title>Polymorphobacter sp. isolated from a lake in China.</title>
        <authorList>
            <person name="Liu Z."/>
        </authorList>
    </citation>
    <scope>NUCLEOTIDE SEQUENCE [LARGE SCALE GENOMIC DNA]</scope>
    <source>
        <strain evidence="2 3">D40P</strain>
    </source>
</reference>
<keyword evidence="1" id="KW-0472">Membrane</keyword>
<dbReference type="Pfam" id="PF06912">
    <property type="entry name" value="DUF1275"/>
    <property type="match status" value="1"/>
</dbReference>
<feature type="transmembrane region" description="Helical" evidence="1">
    <location>
        <begin position="56"/>
        <end position="75"/>
    </location>
</feature>
<protein>
    <submittedName>
        <fullName evidence="2">DUF1275 domain-containing protein</fullName>
    </submittedName>
</protein>
<accession>A0A7C9GP83</accession>
<sequence>MIAIDRRNQFLATGLAGLAGFVDGTGFLATGGFFLSFMTGNSTRLGVGLAGNGGDAVIAASLILAFVVGVMTGTLTGRAAGTWHRPAVLLLLATILASAAALAGNGWPWPAFVATAFAMGAENTVFEADGEVRISLTYMTGNLVKTGQRLANMLIGGAGWAWLPYLALWAAMVGGAVAGAAVWPALGLAGLWVAAAVALLLAIVSARIDRANYPQN</sequence>
<feature type="transmembrane region" description="Helical" evidence="1">
    <location>
        <begin position="190"/>
        <end position="208"/>
    </location>
</feature>
<comment type="caution">
    <text evidence="2">The sequence shown here is derived from an EMBL/GenBank/DDBJ whole genome shotgun (WGS) entry which is preliminary data.</text>
</comment>
<dbReference type="PANTHER" id="PTHR37314:SF4">
    <property type="entry name" value="UPF0700 TRANSMEMBRANE PROTEIN YOAK"/>
    <property type="match status" value="1"/>
</dbReference>
<feature type="transmembrane region" description="Helical" evidence="1">
    <location>
        <begin position="12"/>
        <end position="36"/>
    </location>
</feature>
<gene>
    <name evidence="2" type="ORF">F3168_08760</name>
</gene>
<dbReference type="OrthoDB" id="885342at2"/>
<dbReference type="AlphaFoldDB" id="A0A7C9GP83"/>
<proteinExistence type="predicted"/>
<keyword evidence="1" id="KW-0812">Transmembrane</keyword>
<keyword evidence="1" id="KW-1133">Transmembrane helix</keyword>
<keyword evidence="3" id="KW-1185">Reference proteome</keyword>
<dbReference type="InterPro" id="IPR010699">
    <property type="entry name" value="DUF1275"/>
</dbReference>
<organism evidence="2 3">
    <name type="scientific">Sandarakinorhabdus fusca</name>
    <dbReference type="NCBI Taxonomy" id="1439888"/>
    <lineage>
        <taxon>Bacteria</taxon>
        <taxon>Pseudomonadati</taxon>
        <taxon>Pseudomonadota</taxon>
        <taxon>Alphaproteobacteria</taxon>
        <taxon>Sphingomonadales</taxon>
        <taxon>Sphingosinicellaceae</taxon>
        <taxon>Sandarakinorhabdus</taxon>
    </lineage>
</organism>
<name>A0A7C9GP83_9SPHN</name>
<dbReference type="EMBL" id="WIOL01000003">
    <property type="protein sequence ID" value="MQT17352.1"/>
    <property type="molecule type" value="Genomic_DNA"/>
</dbReference>
<dbReference type="Proteomes" id="UP000481327">
    <property type="component" value="Unassembled WGS sequence"/>
</dbReference>
<dbReference type="RefSeq" id="WP_152577828.1">
    <property type="nucleotide sequence ID" value="NZ_JAATJI010000002.1"/>
</dbReference>